<evidence type="ECO:0000256" key="1">
    <source>
        <dbReference type="SAM" id="MobiDB-lite"/>
    </source>
</evidence>
<keyword evidence="3" id="KW-1185">Reference proteome</keyword>
<dbReference type="EMBL" id="JACHKY010000002">
    <property type="protein sequence ID" value="MBB4797694.1"/>
    <property type="molecule type" value="Genomic_DNA"/>
</dbReference>
<dbReference type="Proteomes" id="UP000539957">
    <property type="component" value="Unassembled WGS sequence"/>
</dbReference>
<dbReference type="AlphaFoldDB" id="A0A7W7INM9"/>
<name>A0A7W7INM9_9CAUL</name>
<evidence type="ECO:0000313" key="3">
    <source>
        <dbReference type="Proteomes" id="UP000539957"/>
    </source>
</evidence>
<sequence length="64" mass="7028">MKSADKPPVLRNPRRLLQFGGLLLLLLALVYLGTALTGFLRNQEKQPDPRMTGAEAPLERAVGD</sequence>
<dbReference type="RefSeq" id="WP_184268475.1">
    <property type="nucleotide sequence ID" value="NZ_JACHKY010000002.1"/>
</dbReference>
<organism evidence="2 3">
    <name type="scientific">Brevundimonas bullata</name>
    <dbReference type="NCBI Taxonomy" id="13160"/>
    <lineage>
        <taxon>Bacteria</taxon>
        <taxon>Pseudomonadati</taxon>
        <taxon>Pseudomonadota</taxon>
        <taxon>Alphaproteobacteria</taxon>
        <taxon>Caulobacterales</taxon>
        <taxon>Caulobacteraceae</taxon>
        <taxon>Brevundimonas</taxon>
    </lineage>
</organism>
<reference evidence="2 3" key="1">
    <citation type="submission" date="2020-08" db="EMBL/GenBank/DDBJ databases">
        <title>Functional genomics of gut bacteria from endangered species of beetles.</title>
        <authorList>
            <person name="Carlos-Shanley C."/>
        </authorList>
    </citation>
    <scope>NUCLEOTIDE SEQUENCE [LARGE SCALE GENOMIC DNA]</scope>
    <source>
        <strain evidence="2 3">S00123</strain>
    </source>
</reference>
<protein>
    <submittedName>
        <fullName evidence="2">Uncharacterized protein</fullName>
    </submittedName>
</protein>
<feature type="region of interest" description="Disordered" evidence="1">
    <location>
        <begin position="43"/>
        <end position="64"/>
    </location>
</feature>
<evidence type="ECO:0000313" key="2">
    <source>
        <dbReference type="EMBL" id="MBB4797694.1"/>
    </source>
</evidence>
<proteinExistence type="predicted"/>
<gene>
    <name evidence="2" type="ORF">HNP32_001418</name>
</gene>
<accession>A0A7W7INM9</accession>
<comment type="caution">
    <text evidence="2">The sequence shown here is derived from an EMBL/GenBank/DDBJ whole genome shotgun (WGS) entry which is preliminary data.</text>
</comment>